<organism evidence="1 2">
    <name type="scientific">Stachybotrys chartarum (strain CBS 109288 / IBT 7711)</name>
    <name type="common">Toxic black mold</name>
    <name type="synonym">Stilbospora chartarum</name>
    <dbReference type="NCBI Taxonomy" id="1280523"/>
    <lineage>
        <taxon>Eukaryota</taxon>
        <taxon>Fungi</taxon>
        <taxon>Dikarya</taxon>
        <taxon>Ascomycota</taxon>
        <taxon>Pezizomycotina</taxon>
        <taxon>Sordariomycetes</taxon>
        <taxon>Hypocreomycetidae</taxon>
        <taxon>Hypocreales</taxon>
        <taxon>Stachybotryaceae</taxon>
        <taxon>Stachybotrys</taxon>
    </lineage>
</organism>
<dbReference type="InterPro" id="IPR021986">
    <property type="entry name" value="Spherulin4"/>
</dbReference>
<dbReference type="Pfam" id="PF12138">
    <property type="entry name" value="Spherulin4"/>
    <property type="match status" value="1"/>
</dbReference>
<dbReference type="PANTHER" id="PTHR35040">
    <property type="match status" value="1"/>
</dbReference>
<dbReference type="HOGENOM" id="CLU_060605_3_0_1"/>
<proteinExistence type="predicted"/>
<sequence>MKGTLAAIAGLVGQAYSTGVLLPLYVYPSSVWNDGAANWSPVFDAINTYPNVPWLVVVNPDSGPGASPEPANADINYISGVSQLNAFANVETIGYVRTEWSTSSLDELRANVTVYSNWASYPDADLSIKGIFFDETSEDYEYLSEATAIARDAFDEPITLICNFGVSTSAQFYEICDVVVAFESGLNVPGAPQYQSQTTITNNIPAGLQSQASVIVHSFTGNAYDGNAATTALLNNYLDTLQANGVGWAYFTSAGYESVTTPPATVGANAQGVAS</sequence>
<evidence type="ECO:0000313" key="2">
    <source>
        <dbReference type="Proteomes" id="UP000028045"/>
    </source>
</evidence>
<accession>A0A084AL22</accession>
<reference evidence="1 2" key="1">
    <citation type="journal article" date="2014" name="BMC Genomics">
        <title>Comparative genome sequencing reveals chemotype-specific gene clusters in the toxigenic black mold Stachybotrys.</title>
        <authorList>
            <person name="Semeiks J."/>
            <person name="Borek D."/>
            <person name="Otwinowski Z."/>
            <person name="Grishin N.V."/>
        </authorList>
    </citation>
    <scope>NUCLEOTIDE SEQUENCE [LARGE SCALE GENOMIC DNA]</scope>
    <source>
        <strain evidence="2">CBS 109288 / IBT 7711</strain>
    </source>
</reference>
<dbReference type="AlphaFoldDB" id="A0A084AL22"/>
<keyword evidence="2" id="KW-1185">Reference proteome</keyword>
<gene>
    <name evidence="1" type="ORF">S7711_06909</name>
</gene>
<dbReference type="OrthoDB" id="5342184at2759"/>
<dbReference type="EMBL" id="KL648676">
    <property type="protein sequence ID" value="KEY66001.1"/>
    <property type="molecule type" value="Genomic_DNA"/>
</dbReference>
<protein>
    <submittedName>
        <fullName evidence="1">Uncharacterized protein</fullName>
    </submittedName>
</protein>
<evidence type="ECO:0000313" key="1">
    <source>
        <dbReference type="EMBL" id="KEY66001.1"/>
    </source>
</evidence>
<dbReference type="PANTHER" id="PTHR35040:SF9">
    <property type="entry name" value="4-LIKE CELL SURFACE PROTEIN, PUTATIVE (AFU_ORTHOLOGUE AFUA_4G14080)-RELATED"/>
    <property type="match status" value="1"/>
</dbReference>
<name>A0A084AL22_STACB</name>
<dbReference type="Proteomes" id="UP000028045">
    <property type="component" value="Unassembled WGS sequence"/>
</dbReference>